<dbReference type="PANTHER" id="PTHR42923">
    <property type="entry name" value="PROTOPORPHYRINOGEN OXIDASE"/>
    <property type="match status" value="1"/>
</dbReference>
<keyword evidence="3" id="KW-1185">Reference proteome</keyword>
<proteinExistence type="predicted"/>
<dbReference type="RefSeq" id="WP_084091825.1">
    <property type="nucleotide sequence ID" value="NZ_FQZT01000004.1"/>
</dbReference>
<reference evidence="2 3" key="1">
    <citation type="submission" date="2016-11" db="EMBL/GenBank/DDBJ databases">
        <authorList>
            <person name="Jaros S."/>
            <person name="Januszkiewicz K."/>
            <person name="Wedrychowicz H."/>
        </authorList>
    </citation>
    <scope>NUCLEOTIDE SEQUENCE [LARGE SCALE GENOMIC DNA]</scope>
    <source>
        <strain evidence="2 3">DSM 5091</strain>
    </source>
</reference>
<evidence type="ECO:0000313" key="3">
    <source>
        <dbReference type="Proteomes" id="UP000184171"/>
    </source>
</evidence>
<protein>
    <submittedName>
        <fullName evidence="2">Predicted NAD/FAD-binding protein</fullName>
    </submittedName>
</protein>
<dbReference type="STRING" id="1122189.SAMN02745165_01380"/>
<dbReference type="OrthoDB" id="20837at2"/>
<dbReference type="Pfam" id="PF01593">
    <property type="entry name" value="Amino_oxidase"/>
    <property type="match status" value="1"/>
</dbReference>
<sequence>MSHAMSDKMKIAVVGGGVAGIVSAYLLQQKHQVTLLEQNHYLGGHTNTVEIDQGPDAGLAVDTGFIVLNDATYPLFQKFLARLGVATRDAEMSFGFQCLQSGLVYAGNDLNGLFAQRRNLVSPSFFQFLLEIGRFSKQAREDLTAGKIPDITLGQYLKCGNYSRFMIDNYLLPMAAAIWSTPALRAADFPAEAFLRFFKNHGLLSFRKRPQWKTVVGGSFSYVKAFRESFGGEIRLNAGVEKVFRENGTVRLQFADGHSKRFDRVIIATHADQALQLLGDPSTDEERLLAPWEYQLNHTVLHTDASLLPPQRSAWSAWNFTRESSSSDEKPVYVSYYMNLLQGFSAQQHYCVTLNRRQGFDPETVIAEFDYHHPQYSFASLATQKNLPSLNGQNNSWFCGSYFGYGFHEDAVRSAVAVGKDFGVEL</sequence>
<evidence type="ECO:0000259" key="1">
    <source>
        <dbReference type="Pfam" id="PF01593"/>
    </source>
</evidence>
<dbReference type="Gene3D" id="3.30.70.1990">
    <property type="match status" value="1"/>
</dbReference>
<dbReference type="InterPro" id="IPR050464">
    <property type="entry name" value="Zeta_carotene_desat/Oxidored"/>
</dbReference>
<name>A0A1M6G2W7_MALRU</name>
<dbReference type="GO" id="GO:0016491">
    <property type="term" value="F:oxidoreductase activity"/>
    <property type="evidence" value="ECO:0007669"/>
    <property type="project" value="InterPro"/>
</dbReference>
<dbReference type="EMBL" id="FQZT01000004">
    <property type="protein sequence ID" value="SHJ04177.1"/>
    <property type="molecule type" value="Genomic_DNA"/>
</dbReference>
<dbReference type="InterPro" id="IPR036188">
    <property type="entry name" value="FAD/NAD-bd_sf"/>
</dbReference>
<dbReference type="SUPFAM" id="SSF51905">
    <property type="entry name" value="FAD/NAD(P)-binding domain"/>
    <property type="match status" value="1"/>
</dbReference>
<dbReference type="Gene3D" id="3.50.50.60">
    <property type="entry name" value="FAD/NAD(P)-binding domain"/>
    <property type="match status" value="1"/>
</dbReference>
<dbReference type="InterPro" id="IPR002937">
    <property type="entry name" value="Amino_oxidase"/>
</dbReference>
<dbReference type="Proteomes" id="UP000184171">
    <property type="component" value="Unassembled WGS sequence"/>
</dbReference>
<gene>
    <name evidence="2" type="ORF">SAMN02745165_01380</name>
</gene>
<evidence type="ECO:0000313" key="2">
    <source>
        <dbReference type="EMBL" id="SHJ04177.1"/>
    </source>
</evidence>
<feature type="domain" description="Amine oxidase" evidence="1">
    <location>
        <begin position="18"/>
        <end position="282"/>
    </location>
</feature>
<dbReference type="Gene3D" id="1.10.405.20">
    <property type="match status" value="1"/>
</dbReference>
<dbReference type="AlphaFoldDB" id="A0A1M6G2W7"/>
<dbReference type="PANTHER" id="PTHR42923:SF17">
    <property type="entry name" value="AMINE OXIDASE DOMAIN-CONTAINING PROTEIN"/>
    <property type="match status" value="1"/>
</dbReference>
<accession>A0A1M6G2W7</accession>
<organism evidence="2 3">
    <name type="scientific">Malonomonas rubra DSM 5091</name>
    <dbReference type="NCBI Taxonomy" id="1122189"/>
    <lineage>
        <taxon>Bacteria</taxon>
        <taxon>Pseudomonadati</taxon>
        <taxon>Thermodesulfobacteriota</taxon>
        <taxon>Desulfuromonadia</taxon>
        <taxon>Desulfuromonadales</taxon>
        <taxon>Geopsychrobacteraceae</taxon>
        <taxon>Malonomonas</taxon>
    </lineage>
</organism>